<evidence type="ECO:0000259" key="2">
    <source>
        <dbReference type="PROSITE" id="PS50097"/>
    </source>
</evidence>
<dbReference type="STRING" id="2082308.A0A2K1QHX3"/>
<reference evidence="3 4" key="1">
    <citation type="submission" date="2017-06" db="EMBL/GenBank/DDBJ databases">
        <title>Draft genome sequence of a variant of Elsinoe murrayae.</title>
        <authorList>
            <person name="Cheng Q."/>
        </authorList>
    </citation>
    <scope>NUCLEOTIDE SEQUENCE [LARGE SCALE GENOMIC DNA]</scope>
    <source>
        <strain evidence="3 4">CQ-2017a</strain>
    </source>
</reference>
<sequence length="253" mass="29388">MAEQRERPLNELLSRDMVDIYVGQENTHWILHEKLLCHRSKFFRDVFYKKSEHRNRAFGLPDEDDEPFRLFVGWLYSNALPVPKEERDLGHLFELYLMGEKWAIKGLMVEVLDTVRKFYNETQTYPGLRRVQYIYANTQDESPMRQLLIGSIARDLVLREGLPAHWDKALRKNGQLAVDIILAVQKWKIEDDRVPDPRADSVEQSVDDALNSGAVKQEEVPDDKMPNGVSEVDSEHLTNGVNGVHLDDEEDDE</sequence>
<keyword evidence="4" id="KW-1185">Reference proteome</keyword>
<dbReference type="InterPro" id="IPR000210">
    <property type="entry name" value="BTB/POZ_dom"/>
</dbReference>
<dbReference type="Proteomes" id="UP000243797">
    <property type="component" value="Unassembled WGS sequence"/>
</dbReference>
<dbReference type="PANTHER" id="PTHR47843">
    <property type="entry name" value="BTB DOMAIN-CONTAINING PROTEIN-RELATED"/>
    <property type="match status" value="1"/>
</dbReference>
<accession>A0A2K1QHX3</accession>
<evidence type="ECO:0000256" key="1">
    <source>
        <dbReference type="SAM" id="MobiDB-lite"/>
    </source>
</evidence>
<dbReference type="EMBL" id="NKHZ01000086">
    <property type="protein sequence ID" value="PNS14531.1"/>
    <property type="molecule type" value="Genomic_DNA"/>
</dbReference>
<dbReference type="InParanoid" id="A0A2K1QHX3"/>
<comment type="caution">
    <text evidence="3">The sequence shown here is derived from an EMBL/GenBank/DDBJ whole genome shotgun (WGS) entry which is preliminary data.</text>
</comment>
<gene>
    <name evidence="3" type="ORF">CAC42_3817</name>
</gene>
<protein>
    <submittedName>
        <fullName evidence="3">Vacuolar amino acid transporter 5</fullName>
    </submittedName>
</protein>
<proteinExistence type="predicted"/>
<feature type="domain" description="BTB" evidence="2">
    <location>
        <begin position="18"/>
        <end position="84"/>
    </location>
</feature>
<organism evidence="3 4">
    <name type="scientific">Sphaceloma murrayae</name>
    <dbReference type="NCBI Taxonomy" id="2082308"/>
    <lineage>
        <taxon>Eukaryota</taxon>
        <taxon>Fungi</taxon>
        <taxon>Dikarya</taxon>
        <taxon>Ascomycota</taxon>
        <taxon>Pezizomycotina</taxon>
        <taxon>Dothideomycetes</taxon>
        <taxon>Dothideomycetidae</taxon>
        <taxon>Myriangiales</taxon>
        <taxon>Elsinoaceae</taxon>
        <taxon>Sphaceloma</taxon>
    </lineage>
</organism>
<feature type="compositionally biased region" description="Basic and acidic residues" evidence="1">
    <location>
        <begin position="216"/>
        <end position="225"/>
    </location>
</feature>
<dbReference type="InterPro" id="IPR011333">
    <property type="entry name" value="SKP1/BTB/POZ_sf"/>
</dbReference>
<dbReference type="Pfam" id="PF00651">
    <property type="entry name" value="BTB"/>
    <property type="match status" value="1"/>
</dbReference>
<evidence type="ECO:0000313" key="4">
    <source>
        <dbReference type="Proteomes" id="UP000243797"/>
    </source>
</evidence>
<dbReference type="OrthoDB" id="1022638at2759"/>
<dbReference type="PROSITE" id="PS50097">
    <property type="entry name" value="BTB"/>
    <property type="match status" value="1"/>
</dbReference>
<evidence type="ECO:0000313" key="3">
    <source>
        <dbReference type="EMBL" id="PNS14531.1"/>
    </source>
</evidence>
<dbReference type="Gene3D" id="3.30.710.10">
    <property type="entry name" value="Potassium Channel Kv1.1, Chain A"/>
    <property type="match status" value="1"/>
</dbReference>
<dbReference type="PANTHER" id="PTHR47843:SF2">
    <property type="entry name" value="BTB DOMAIN-CONTAINING PROTEIN"/>
    <property type="match status" value="1"/>
</dbReference>
<feature type="region of interest" description="Disordered" evidence="1">
    <location>
        <begin position="194"/>
        <end position="253"/>
    </location>
</feature>
<name>A0A2K1QHX3_9PEZI</name>
<dbReference type="SUPFAM" id="SSF54695">
    <property type="entry name" value="POZ domain"/>
    <property type="match status" value="1"/>
</dbReference>
<dbReference type="AlphaFoldDB" id="A0A2K1QHX3"/>